<organism evidence="2 3">
    <name type="scientific">Halodesulfurarchaeum formicicum</name>
    <dbReference type="NCBI Taxonomy" id="1873524"/>
    <lineage>
        <taxon>Archaea</taxon>
        <taxon>Methanobacteriati</taxon>
        <taxon>Methanobacteriota</taxon>
        <taxon>Stenosarchaea group</taxon>
        <taxon>Halobacteria</taxon>
        <taxon>Halobacteriales</taxon>
        <taxon>Halobacteriaceae</taxon>
        <taxon>Halodesulfurarchaeum</taxon>
    </lineage>
</organism>
<evidence type="ECO:0000313" key="2">
    <source>
        <dbReference type="EMBL" id="AOW79742.1"/>
    </source>
</evidence>
<name>A0A1D8S302_9EURY</name>
<feature type="region of interest" description="Disordered" evidence="1">
    <location>
        <begin position="29"/>
        <end position="52"/>
    </location>
</feature>
<reference evidence="2 3" key="1">
    <citation type="submission" date="2016-06" db="EMBL/GenBank/DDBJ databases">
        <title>Discovery of anaerobic lithoheterotrophic haloarchaeon capable of sulfur respiration by hydrogen and formate.</title>
        <authorList>
            <person name="Sorokin D.Y."/>
            <person name="Kublanov I.V."/>
            <person name="Roman P."/>
            <person name="Sinninghe Damste J.S."/>
            <person name="Golyshin P.N."/>
            <person name="Rojo D."/>
            <person name="Ciordia S."/>
            <person name="Mena Md.C."/>
            <person name="Ferrer M."/>
            <person name="Smedile F."/>
            <person name="Messina E."/>
            <person name="La Cono V."/>
            <person name="Yakimov M.M."/>
        </authorList>
    </citation>
    <scope>NUCLEOTIDE SEQUENCE [LARGE SCALE GENOMIC DNA]</scope>
    <source>
        <strain evidence="2 3">HTSR1</strain>
    </source>
</reference>
<accession>A0A1D8S302</accession>
<proteinExistence type="predicted"/>
<evidence type="ECO:0000256" key="1">
    <source>
        <dbReference type="SAM" id="MobiDB-lite"/>
    </source>
</evidence>
<dbReference type="KEGG" id="halh:HTSR_0547"/>
<dbReference type="AlphaFoldDB" id="A0A1D8S302"/>
<protein>
    <submittedName>
        <fullName evidence="2">Uncharacterized protein</fullName>
    </submittedName>
</protein>
<dbReference type="GeneID" id="29828559"/>
<dbReference type="STRING" id="1873524.HSR6_0532"/>
<evidence type="ECO:0000313" key="3">
    <source>
        <dbReference type="Proteomes" id="UP000185608"/>
    </source>
</evidence>
<sequence length="169" mass="17116">MRRTTLVLITGAIITALAVGAVAPTALAHSGTDTQTSNPYGDASPYADAENTTDARAQSIAYWMEERMGPDGVAAFEEQTGTTVEAVAQGMAEHMVPWGGTASERSQYGRFGSGPSWFGPADNYGPGGYGPQAPHHGGYGMGGPGMGGHSMGGHGSGGYGMGGSGWGGW</sequence>
<gene>
    <name evidence="2" type="ORF">HTSR_0547</name>
</gene>
<dbReference type="RefSeq" id="WP_070364492.1">
    <property type="nucleotide sequence ID" value="NZ_CP016070.1"/>
</dbReference>
<dbReference type="EMBL" id="CP016070">
    <property type="protein sequence ID" value="AOW79742.1"/>
    <property type="molecule type" value="Genomic_DNA"/>
</dbReference>
<dbReference type="Proteomes" id="UP000185608">
    <property type="component" value="Chromosome"/>
</dbReference>